<reference evidence="2" key="1">
    <citation type="submission" date="2016-10" db="EMBL/GenBank/DDBJ databases">
        <authorList>
            <person name="Varghese N."/>
            <person name="Submissions S."/>
        </authorList>
    </citation>
    <scope>NUCLEOTIDE SEQUENCE [LARGE SCALE GENOMIC DNA]</scope>
    <source>
        <strain evidence="2">DSM 45421</strain>
    </source>
</reference>
<dbReference type="AlphaFoldDB" id="A0A1G6IWZ8"/>
<dbReference type="Proteomes" id="UP000199416">
    <property type="component" value="Unassembled WGS sequence"/>
</dbReference>
<organism evidence="1 2">
    <name type="scientific">Geodermatophilus telluris</name>
    <dbReference type="NCBI Taxonomy" id="1190417"/>
    <lineage>
        <taxon>Bacteria</taxon>
        <taxon>Bacillati</taxon>
        <taxon>Actinomycetota</taxon>
        <taxon>Actinomycetes</taxon>
        <taxon>Geodermatophilales</taxon>
        <taxon>Geodermatophilaceae</taxon>
        <taxon>Geodermatophilus</taxon>
    </lineage>
</organism>
<dbReference type="RefSeq" id="WP_091362967.1">
    <property type="nucleotide sequence ID" value="NZ_FMZF01000001.1"/>
</dbReference>
<dbReference type="STRING" id="1190417.SAMN05660690_0562"/>
<evidence type="ECO:0000313" key="1">
    <source>
        <dbReference type="EMBL" id="SDC11018.1"/>
    </source>
</evidence>
<dbReference type="EMBL" id="FMZF01000001">
    <property type="protein sequence ID" value="SDC11018.1"/>
    <property type="molecule type" value="Genomic_DNA"/>
</dbReference>
<keyword evidence="2" id="KW-1185">Reference proteome</keyword>
<sequence>MTDRAAARAAKNALADRLSAQSGVVGIGLARRDAGYVVKVDVADADAAGRVPRDVDGVRVVTEVVGAVRPLRSRTA</sequence>
<name>A0A1G6IWZ8_9ACTN</name>
<evidence type="ECO:0000313" key="2">
    <source>
        <dbReference type="Proteomes" id="UP000199416"/>
    </source>
</evidence>
<gene>
    <name evidence="1" type="ORF">SAMN05660690_0562</name>
</gene>
<protein>
    <submittedName>
        <fullName evidence="1">Uncharacterized protein</fullName>
    </submittedName>
</protein>
<proteinExistence type="predicted"/>
<accession>A0A1G6IWZ8</accession>